<dbReference type="Gene3D" id="3.40.50.720">
    <property type="entry name" value="NAD(P)-binding Rossmann-like Domain"/>
    <property type="match status" value="1"/>
</dbReference>
<evidence type="ECO:0000313" key="5">
    <source>
        <dbReference type="EMBL" id="MFC4303334.1"/>
    </source>
</evidence>
<comment type="similarity">
    <text evidence="1">Belongs to the Gfo/Idh/MocA family.</text>
</comment>
<evidence type="ECO:0000259" key="3">
    <source>
        <dbReference type="Pfam" id="PF01408"/>
    </source>
</evidence>
<name>A0ABV8S6W9_9BACL</name>
<proteinExistence type="inferred from homology"/>
<gene>
    <name evidence="5" type="ORF">ACFO1S_07710</name>
</gene>
<dbReference type="EMBL" id="JBHSED010000012">
    <property type="protein sequence ID" value="MFC4303334.1"/>
    <property type="molecule type" value="Genomic_DNA"/>
</dbReference>
<comment type="caution">
    <text evidence="5">The sequence shown here is derived from an EMBL/GenBank/DDBJ whole genome shotgun (WGS) entry which is preliminary data.</text>
</comment>
<keyword evidence="6" id="KW-1185">Reference proteome</keyword>
<sequence length="333" mass="36799">MKKIRWGVMGTGGISKSFVSDFPYVTGGELLAVGSRSQESADRFAQTHQIPRAYASYEALVSDSEIDAIYIGTPHPYHKENALIALRAGKAVLCEKPFTMNARELEELIACAAEHKQFLMEAMWTRFLPVFRKIREWIDAGRIGEIRQVKADFGFRLPDDYDPQGRLLNKELGGGAFLDAGIYPLSLASMVFGAEPAKAVSTVQIGPSGVDEQYSILLTYPGGQTALLNGAVRLALPNEAYLIGTKGYIHIPALFLNSKSATLHLHGNEEGNETYVDDRASSGYSFEIEEVNRCLQAGLNESPVMPLQESLDIMQLMDRIRKDWGLQYSADLK</sequence>
<keyword evidence="2" id="KW-0560">Oxidoreductase</keyword>
<organism evidence="5 6">
    <name type="scientific">Cohnella boryungensis</name>
    <dbReference type="NCBI Taxonomy" id="768479"/>
    <lineage>
        <taxon>Bacteria</taxon>
        <taxon>Bacillati</taxon>
        <taxon>Bacillota</taxon>
        <taxon>Bacilli</taxon>
        <taxon>Bacillales</taxon>
        <taxon>Paenibacillaceae</taxon>
        <taxon>Cohnella</taxon>
    </lineage>
</organism>
<feature type="domain" description="Gfo/Idh/MocA-like oxidoreductase N-terminal" evidence="3">
    <location>
        <begin position="4"/>
        <end position="120"/>
    </location>
</feature>
<dbReference type="InterPro" id="IPR055170">
    <property type="entry name" value="GFO_IDH_MocA-like_dom"/>
</dbReference>
<accession>A0ABV8S6W9</accession>
<dbReference type="Pfam" id="PF01408">
    <property type="entry name" value="GFO_IDH_MocA"/>
    <property type="match status" value="1"/>
</dbReference>
<evidence type="ECO:0000256" key="1">
    <source>
        <dbReference type="ARBA" id="ARBA00010928"/>
    </source>
</evidence>
<dbReference type="InterPro" id="IPR050984">
    <property type="entry name" value="Gfo/Idh/MocA_domain"/>
</dbReference>
<dbReference type="Pfam" id="PF22725">
    <property type="entry name" value="GFO_IDH_MocA_C3"/>
    <property type="match status" value="1"/>
</dbReference>
<dbReference type="RefSeq" id="WP_204605223.1">
    <property type="nucleotide sequence ID" value="NZ_JBHSED010000012.1"/>
</dbReference>
<dbReference type="PANTHER" id="PTHR22604:SF105">
    <property type="entry name" value="TRANS-1,2-DIHYDROBENZENE-1,2-DIOL DEHYDROGENASE"/>
    <property type="match status" value="1"/>
</dbReference>
<evidence type="ECO:0000313" key="6">
    <source>
        <dbReference type="Proteomes" id="UP001595755"/>
    </source>
</evidence>
<dbReference type="Proteomes" id="UP001595755">
    <property type="component" value="Unassembled WGS sequence"/>
</dbReference>
<feature type="domain" description="GFO/IDH/MocA-like oxidoreductase" evidence="4">
    <location>
        <begin position="131"/>
        <end position="249"/>
    </location>
</feature>
<reference evidence="6" key="1">
    <citation type="journal article" date="2019" name="Int. J. Syst. Evol. Microbiol.">
        <title>The Global Catalogue of Microorganisms (GCM) 10K type strain sequencing project: providing services to taxonomists for standard genome sequencing and annotation.</title>
        <authorList>
            <consortium name="The Broad Institute Genomics Platform"/>
            <consortium name="The Broad Institute Genome Sequencing Center for Infectious Disease"/>
            <person name="Wu L."/>
            <person name="Ma J."/>
        </authorList>
    </citation>
    <scope>NUCLEOTIDE SEQUENCE [LARGE SCALE GENOMIC DNA]</scope>
    <source>
        <strain evidence="6">CGMCC 4.1641</strain>
    </source>
</reference>
<evidence type="ECO:0000259" key="4">
    <source>
        <dbReference type="Pfam" id="PF22725"/>
    </source>
</evidence>
<dbReference type="SUPFAM" id="SSF55347">
    <property type="entry name" value="Glyceraldehyde-3-phosphate dehydrogenase-like, C-terminal domain"/>
    <property type="match status" value="1"/>
</dbReference>
<dbReference type="Gene3D" id="3.30.360.10">
    <property type="entry name" value="Dihydrodipicolinate Reductase, domain 2"/>
    <property type="match status" value="1"/>
</dbReference>
<dbReference type="InterPro" id="IPR036291">
    <property type="entry name" value="NAD(P)-bd_dom_sf"/>
</dbReference>
<dbReference type="SUPFAM" id="SSF51735">
    <property type="entry name" value="NAD(P)-binding Rossmann-fold domains"/>
    <property type="match status" value="1"/>
</dbReference>
<evidence type="ECO:0000256" key="2">
    <source>
        <dbReference type="ARBA" id="ARBA00023002"/>
    </source>
</evidence>
<dbReference type="PANTHER" id="PTHR22604">
    <property type="entry name" value="OXIDOREDUCTASES"/>
    <property type="match status" value="1"/>
</dbReference>
<protein>
    <submittedName>
        <fullName evidence="5">Gfo/Idh/MocA family protein</fullName>
    </submittedName>
</protein>
<dbReference type="InterPro" id="IPR000683">
    <property type="entry name" value="Gfo/Idh/MocA-like_OxRdtase_N"/>
</dbReference>